<comment type="caution">
    <text evidence="2">The sequence shown here is derived from an EMBL/GenBank/DDBJ whole genome shotgun (WGS) entry which is preliminary data.</text>
</comment>
<reference evidence="2 3" key="1">
    <citation type="submission" date="2014-04" db="EMBL/GenBank/DDBJ databases">
        <title>Variable characteristics of bacteriocin-producing Streptococcus salivarius strains isolated from Malaysian subjects.</title>
        <authorList>
            <person name="Philip K."/>
            <person name="Barbour A."/>
        </authorList>
    </citation>
    <scope>NUCLEOTIDE SEQUENCE [LARGE SCALE GENOMIC DNA]</scope>
    <source>
        <strain evidence="2 3">NU10</strain>
    </source>
</reference>
<dbReference type="NCBIfam" id="TIGR01654">
    <property type="entry name" value="bact_immun_7tm"/>
    <property type="match status" value="1"/>
</dbReference>
<keyword evidence="1" id="KW-1133">Transmembrane helix</keyword>
<dbReference type="AlphaFoldDB" id="A0A074IZ69"/>
<feature type="transmembrane region" description="Helical" evidence="1">
    <location>
        <begin position="614"/>
        <end position="634"/>
    </location>
</feature>
<keyword evidence="1" id="KW-0812">Transmembrane</keyword>
<evidence type="ECO:0000256" key="1">
    <source>
        <dbReference type="SAM" id="Phobius"/>
    </source>
</evidence>
<organism evidence="2 3">
    <name type="scientific">Streptococcus salivarius</name>
    <dbReference type="NCBI Taxonomy" id="1304"/>
    <lineage>
        <taxon>Bacteria</taxon>
        <taxon>Bacillati</taxon>
        <taxon>Bacillota</taxon>
        <taxon>Bacilli</taxon>
        <taxon>Lactobacillales</taxon>
        <taxon>Streptococcaceae</taxon>
        <taxon>Streptococcus</taxon>
    </lineage>
</organism>
<feature type="transmembrane region" description="Helical" evidence="1">
    <location>
        <begin position="283"/>
        <end position="306"/>
    </location>
</feature>
<dbReference type="Proteomes" id="UP000027855">
    <property type="component" value="Unassembled WGS sequence"/>
</dbReference>
<dbReference type="EMBL" id="JJMT01000011">
    <property type="protein sequence ID" value="KEO45385.1"/>
    <property type="molecule type" value="Genomic_DNA"/>
</dbReference>
<keyword evidence="1" id="KW-0472">Membrane</keyword>
<evidence type="ECO:0000313" key="3">
    <source>
        <dbReference type="Proteomes" id="UP000027855"/>
    </source>
</evidence>
<feature type="transmembrane region" description="Helical" evidence="1">
    <location>
        <begin position="236"/>
        <end position="263"/>
    </location>
</feature>
<dbReference type="Pfam" id="PF07242">
    <property type="entry name" value="DUF1430"/>
    <property type="match status" value="1"/>
</dbReference>
<dbReference type="PROSITE" id="PS51257">
    <property type="entry name" value="PROKAR_LIPOPROTEIN"/>
    <property type="match status" value="1"/>
</dbReference>
<evidence type="ECO:0000313" key="2">
    <source>
        <dbReference type="EMBL" id="KEO45385.1"/>
    </source>
</evidence>
<proteinExistence type="predicted"/>
<protein>
    <submittedName>
        <fullName evidence="2">Membrane protein</fullName>
    </submittedName>
</protein>
<name>A0A074IZ69_STRSL</name>
<feature type="transmembrane region" description="Helical" evidence="1">
    <location>
        <begin position="567"/>
        <end position="593"/>
    </location>
</feature>
<sequence length="675" mass="76605">MKRVFIFISTILFSCYLVTMIVQQNQQLSFSSYNAVDVTGQALTDHKVSNRKEVTDALTNLADEHNSLIARRIVQPNEKGEIDFRYQFYGHVSPPSNLKRASQESAEGSDIVSNYLIVSGDLKGAELISTFSQLGYNAVDFSSYSILSLLLTILLNEVSLISFALFLLTFASLVLIYRIKDLRDAGIKLVSGQSMMKVMLSSFIVDARQLLIAYCLSILIGGVGLWHFRILQSLPILLYFTGVTLYFFALCFISLGLSLIYLLGLKATSLVEVMRGRLPLRRLLGVMFLGQFVAIVVVGITVGTLLNSYQDFVQLNSAKEEWSINRNYYQLSYSYSSAFTQGKEEEKQNKSWYDFANRTLKDDKGLFVKTNLRQFLVSNIANGVKITDYVPNGNTIYVSPNYLEKQNVGVSDEFLAQMKKLKRGEFGLIIPEKLKSSRKELESIYSEYMSGFSSRSLNPHSHHLFKVSVSTEFVKDKKKRFLYNTDSDIPMQFLNDPIIVVTTPEAMGDTPSSQLFWGTEVGSGLHMTGYKDSIDLLKQGGVYQWVSYLTNNRNSYYKILSESRSRLAFLLIGVLLGLLTSILLFDSMNLLYFEQFRKEIFIKRLSGMRFEEVHFNYLFSQICVLGVALVFLIFLTHHLIMSLLIVSLFIINMFTILYKQTLTESRTSVSVLKGK</sequence>
<dbReference type="InterPro" id="IPR006541">
    <property type="entry name" value="Bacteriocin_ass"/>
</dbReference>
<feature type="transmembrane region" description="Helical" evidence="1">
    <location>
        <begin position="198"/>
        <end position="224"/>
    </location>
</feature>
<gene>
    <name evidence="2" type="ORF">DL07_01535</name>
</gene>
<feature type="transmembrane region" description="Helical" evidence="1">
    <location>
        <begin position="146"/>
        <end position="177"/>
    </location>
</feature>
<dbReference type="RefSeq" id="WP_037601630.1">
    <property type="nucleotide sequence ID" value="NZ_JJMS01000003.1"/>
</dbReference>
<feature type="transmembrane region" description="Helical" evidence="1">
    <location>
        <begin position="640"/>
        <end position="658"/>
    </location>
</feature>
<accession>A0A074IZ69</accession>